<dbReference type="PROSITE" id="PS51450">
    <property type="entry name" value="LRR"/>
    <property type="match status" value="1"/>
</dbReference>
<evidence type="ECO:0000256" key="3">
    <source>
        <dbReference type="ARBA" id="ARBA00022475"/>
    </source>
</evidence>
<dbReference type="Gene3D" id="3.80.10.10">
    <property type="entry name" value="Ribonuclease Inhibitor"/>
    <property type="match status" value="11"/>
</dbReference>
<dbReference type="InterPro" id="IPR032675">
    <property type="entry name" value="LRR_dom_sf"/>
</dbReference>
<evidence type="ECO:0000256" key="10">
    <source>
        <dbReference type="ARBA" id="ARBA00023170"/>
    </source>
</evidence>
<evidence type="ECO:0000259" key="12">
    <source>
        <dbReference type="Pfam" id="PF08263"/>
    </source>
</evidence>
<dbReference type="Pfam" id="PF08263">
    <property type="entry name" value="LRRNT_2"/>
    <property type="match status" value="3"/>
</dbReference>
<dbReference type="EMBL" id="JAKUCV010006577">
    <property type="protein sequence ID" value="KAJ4826815.1"/>
    <property type="molecule type" value="Genomic_DNA"/>
</dbReference>
<dbReference type="FunFam" id="3.80.10.10:FF:000095">
    <property type="entry name" value="LRR receptor-like serine/threonine-protein kinase GSO1"/>
    <property type="match status" value="2"/>
</dbReference>
<dbReference type="Proteomes" id="UP001141552">
    <property type="component" value="Unassembled WGS sequence"/>
</dbReference>
<feature type="non-terminal residue" evidence="13">
    <location>
        <position position="1"/>
    </location>
</feature>
<dbReference type="Pfam" id="PF00560">
    <property type="entry name" value="LRR_1"/>
    <property type="match status" value="12"/>
</dbReference>
<keyword evidence="3" id="KW-1003">Cell membrane</keyword>
<keyword evidence="14" id="KW-1185">Reference proteome</keyword>
<evidence type="ECO:0000256" key="2">
    <source>
        <dbReference type="ARBA" id="ARBA00009592"/>
    </source>
</evidence>
<keyword evidence="5" id="KW-0812">Transmembrane</keyword>
<comment type="caution">
    <text evidence="13">The sequence shown here is derived from an EMBL/GenBank/DDBJ whole genome shotgun (WGS) entry which is preliminary data.</text>
</comment>
<dbReference type="SUPFAM" id="SSF52058">
    <property type="entry name" value="L domain-like"/>
    <property type="match status" value="5"/>
</dbReference>
<dbReference type="GO" id="GO:0005886">
    <property type="term" value="C:plasma membrane"/>
    <property type="evidence" value="ECO:0007669"/>
    <property type="project" value="UniProtKB-SubCell"/>
</dbReference>
<evidence type="ECO:0000313" key="13">
    <source>
        <dbReference type="EMBL" id="KAJ4826815.1"/>
    </source>
</evidence>
<evidence type="ECO:0000256" key="1">
    <source>
        <dbReference type="ARBA" id="ARBA00004251"/>
    </source>
</evidence>
<proteinExistence type="inferred from homology"/>
<reference evidence="13" key="2">
    <citation type="journal article" date="2023" name="Plants (Basel)">
        <title>Annotation of the Turnera subulata (Passifloraceae) Draft Genome Reveals the S-Locus Evolved after the Divergence of Turneroideae from Passifloroideae in a Stepwise Manner.</title>
        <authorList>
            <person name="Henning P.M."/>
            <person name="Roalson E.H."/>
            <person name="Mir W."/>
            <person name="McCubbin A.G."/>
            <person name="Shore J.S."/>
        </authorList>
    </citation>
    <scope>NUCLEOTIDE SEQUENCE</scope>
    <source>
        <strain evidence="13">F60SS</strain>
    </source>
</reference>
<feature type="domain" description="Leucine-rich repeat-containing N-terminal plant-type" evidence="12">
    <location>
        <begin position="372"/>
        <end position="416"/>
    </location>
</feature>
<dbReference type="PANTHER" id="PTHR48061">
    <property type="entry name" value="LEUCINE-RICH REPEAT RECEPTOR PROTEIN KINASE EMS1-LIKE-RELATED"/>
    <property type="match status" value="1"/>
</dbReference>
<gene>
    <name evidence="13" type="ORF">Tsubulata_016035</name>
</gene>
<feature type="domain" description="Leucine-rich repeat-containing N-terminal plant-type" evidence="12">
    <location>
        <begin position="15"/>
        <end position="37"/>
    </location>
</feature>
<evidence type="ECO:0000256" key="5">
    <source>
        <dbReference type="ARBA" id="ARBA00022692"/>
    </source>
</evidence>
<dbReference type="InterPro" id="IPR046956">
    <property type="entry name" value="RLP23-like"/>
</dbReference>
<dbReference type="SMART" id="SM00365">
    <property type="entry name" value="LRR_SD22"/>
    <property type="match status" value="5"/>
</dbReference>
<organism evidence="13 14">
    <name type="scientific">Turnera subulata</name>
    <dbReference type="NCBI Taxonomy" id="218843"/>
    <lineage>
        <taxon>Eukaryota</taxon>
        <taxon>Viridiplantae</taxon>
        <taxon>Streptophyta</taxon>
        <taxon>Embryophyta</taxon>
        <taxon>Tracheophyta</taxon>
        <taxon>Spermatophyta</taxon>
        <taxon>Magnoliopsida</taxon>
        <taxon>eudicotyledons</taxon>
        <taxon>Gunneridae</taxon>
        <taxon>Pentapetalae</taxon>
        <taxon>rosids</taxon>
        <taxon>fabids</taxon>
        <taxon>Malpighiales</taxon>
        <taxon>Passifloraceae</taxon>
        <taxon>Turnera</taxon>
    </lineage>
</organism>
<dbReference type="InterPro" id="IPR001611">
    <property type="entry name" value="Leu-rich_rpt"/>
</dbReference>
<evidence type="ECO:0000256" key="11">
    <source>
        <dbReference type="ARBA" id="ARBA00023180"/>
    </source>
</evidence>
<comment type="similarity">
    <text evidence="2">Belongs to the RLP family.</text>
</comment>
<keyword evidence="8" id="KW-1133">Transmembrane helix</keyword>
<feature type="domain" description="Leucine-rich repeat-containing N-terminal plant-type" evidence="12">
    <location>
        <begin position="910"/>
        <end position="965"/>
    </location>
</feature>
<sequence length="1318" mass="146275">ESFVIDRSTACGDPKVEGWNLEGEESDCCSWDGIECDDITGHVISLDLSSSCLSGPINSSSSLFQLLHLRSLNLAGNDFQYSHIPSALGHLPNLTHLNLSHSFFSGQIPSSISNLTKLSSLDLSSDFGDGLELKTNPDFETLTRKLGNLQVLHLDRVDMSSTMPNDILANSSSLVSLSLVGCNLQGEFPTQIFQLPKLEVLFLDHNYDLTGHLPEFHSSTPLRKLSVFGCKFSGHIPSSLQNLTQLVHLDLTYNNFSVQDASSLSWMGNLVKLTHLSLGYLNFNISSEIPPSFANLTNLSVLSLQSNQLSGPFPTWLANLTQLTAFDVSFNELRGMVPRSLSQRRTMAQWIPLFYSSPTSVFFSTKYPQCHDYERTGLLQFRESLATEGCAYPRVEGWNLDGEESDCCSWDGVECDNITGHVIGLDLSHSCLSGPINSSSTLFQLVHLRSLNLAYNHFQNSPIPTALGHLSNLTHLNLSASGFSGQIPLSVFGLSMLSSLDLSWNDQLVLQDPDLITLARNLASLEVLHLDSVEVSSTVPEILGNSASLVSLSLINCSIQGEFPSGILQLPKLEVLYLDQNMDLTGHLPEFHSSLPLRELSLVETNFSGELQTSIGNLKSLTYLDLSLCNFSGQIPSSLGNLPQLVFLSLSQNSFSVPNISSLEWISKLHKLTHLDLSYLGIPGEIPSSFANLTKLSHLDLSRNQLTGPVPTWHVNLTQLINFYLGFNAFQGMIPRSLSKLENLEEIDLAFNNFSGVVEFETFLKLKKLRRLGLSANNLSLNLKTGPNTTFPKFEVLGLGSCNLSELPDFLRHQDELVQLSLSSNRISGKLPRWFWNTSTETMEFIQLSHNFLTGFEAEPVTLPWYNQRKKRKVNYNMARTSFFIFLLTNFLFYPSPTSALFSTNYPPCHDHEKSALLQFKESFIIDRCVSSIESIAPAPYPKVEGWKPDGEASDCCLWDGIECDDITGHVIRLDLSSSCLYGSINSSSSIFQLLHLRSLNLAHNYFNSSSIPSAFGHLPNLTYLNLSSSGFSGQIPSSISDLTKLSILDFSQNYGLELRNPDFKTLIEKLAYNLQVLHLDYVNISSIVPDILANSSSLVSLSLVGCNLQGEFPTQIFQLPKLEVLFLDHNYDLTGHLPEFYSSTPLRKLSVSSCNFFGHIPSSLQNLTQLVYLALGYNLFSVQDTSSLSWMGNLAKVTYLSLGNLNLMGEIPSFFANLTNLFVLDLNSNHLTGPMPTWLVNLTQLTVFDVFQNELQGMVPRSLSQLENLEVLTLSHNKLNGLVELDMFLELQKLCDLDLSWNSLTLNPQTNFSTTFP</sequence>
<dbReference type="InterPro" id="IPR013210">
    <property type="entry name" value="LRR_N_plant-typ"/>
</dbReference>
<evidence type="ECO:0000313" key="14">
    <source>
        <dbReference type="Proteomes" id="UP001141552"/>
    </source>
</evidence>
<feature type="non-terminal residue" evidence="13">
    <location>
        <position position="1318"/>
    </location>
</feature>
<dbReference type="OrthoDB" id="676979at2759"/>
<accession>A0A9Q0J3Z9</accession>
<comment type="subcellular location">
    <subcellularLocation>
        <location evidence="1">Cell membrane</location>
        <topology evidence="1">Single-pass type I membrane protein</topology>
    </subcellularLocation>
</comment>
<evidence type="ECO:0000256" key="6">
    <source>
        <dbReference type="ARBA" id="ARBA00022729"/>
    </source>
</evidence>
<keyword evidence="4" id="KW-0433">Leucine-rich repeat</keyword>
<reference evidence="13" key="1">
    <citation type="submission" date="2022-02" db="EMBL/GenBank/DDBJ databases">
        <authorList>
            <person name="Henning P.M."/>
            <person name="McCubbin A.G."/>
            <person name="Shore J.S."/>
        </authorList>
    </citation>
    <scope>NUCLEOTIDE SEQUENCE</scope>
    <source>
        <strain evidence="13">F60SS</strain>
        <tissue evidence="13">Leaves</tissue>
    </source>
</reference>
<dbReference type="InterPro" id="IPR003591">
    <property type="entry name" value="Leu-rich_rpt_typical-subtyp"/>
</dbReference>
<dbReference type="PANTHER" id="PTHR48061:SF12">
    <property type="entry name" value="DISEASE RESISTANCE LIKE PROTEIN"/>
    <property type="match status" value="1"/>
</dbReference>
<protein>
    <recommendedName>
        <fullName evidence="12">Leucine-rich repeat-containing N-terminal plant-type domain-containing protein</fullName>
    </recommendedName>
</protein>
<evidence type="ECO:0000256" key="4">
    <source>
        <dbReference type="ARBA" id="ARBA00022614"/>
    </source>
</evidence>
<keyword evidence="7" id="KW-0677">Repeat</keyword>
<keyword evidence="10" id="KW-0675">Receptor</keyword>
<dbReference type="PRINTS" id="PR00019">
    <property type="entry name" value="LEURICHRPT"/>
</dbReference>
<keyword evidence="11" id="KW-0325">Glycoprotein</keyword>
<evidence type="ECO:0000256" key="8">
    <source>
        <dbReference type="ARBA" id="ARBA00022989"/>
    </source>
</evidence>
<evidence type="ECO:0000256" key="9">
    <source>
        <dbReference type="ARBA" id="ARBA00023136"/>
    </source>
</evidence>
<evidence type="ECO:0000256" key="7">
    <source>
        <dbReference type="ARBA" id="ARBA00022737"/>
    </source>
</evidence>
<name>A0A9Q0J3Z9_9ROSI</name>
<dbReference type="SMART" id="SM00369">
    <property type="entry name" value="LRR_TYP"/>
    <property type="match status" value="18"/>
</dbReference>
<keyword evidence="6" id="KW-0732">Signal</keyword>
<keyword evidence="9" id="KW-0472">Membrane</keyword>